<accession>A0A1V4HQX6</accession>
<proteinExistence type="predicted"/>
<dbReference type="EMBL" id="MBTG01000004">
    <property type="protein sequence ID" value="OPH60298.1"/>
    <property type="molecule type" value="Genomic_DNA"/>
</dbReference>
<organism evidence="1 2">
    <name type="scientific">Paenibacillus ferrarius</name>
    <dbReference type="NCBI Taxonomy" id="1469647"/>
    <lineage>
        <taxon>Bacteria</taxon>
        <taxon>Bacillati</taxon>
        <taxon>Bacillota</taxon>
        <taxon>Bacilli</taxon>
        <taxon>Bacillales</taxon>
        <taxon>Paenibacillaceae</taxon>
        <taxon>Paenibacillus</taxon>
    </lineage>
</organism>
<protein>
    <submittedName>
        <fullName evidence="1">Uncharacterized protein</fullName>
    </submittedName>
</protein>
<name>A0A1V4HQX6_9BACL</name>
<comment type="caution">
    <text evidence="1">The sequence shown here is derived from an EMBL/GenBank/DDBJ whole genome shotgun (WGS) entry which is preliminary data.</text>
</comment>
<dbReference type="Proteomes" id="UP000190626">
    <property type="component" value="Unassembled WGS sequence"/>
</dbReference>
<evidence type="ECO:0000313" key="2">
    <source>
        <dbReference type="Proteomes" id="UP000190626"/>
    </source>
</evidence>
<keyword evidence="2" id="KW-1185">Reference proteome</keyword>
<gene>
    <name evidence="1" type="ORF">BC351_17525</name>
</gene>
<reference evidence="2" key="1">
    <citation type="submission" date="2016-07" db="EMBL/GenBank/DDBJ databases">
        <authorList>
            <person name="Florea S."/>
            <person name="Webb J.S."/>
            <person name="Jaromczyk J."/>
            <person name="Schardl C.L."/>
        </authorList>
    </citation>
    <scope>NUCLEOTIDE SEQUENCE [LARGE SCALE GENOMIC DNA]</scope>
    <source>
        <strain evidence="2">CY1</strain>
    </source>
</reference>
<dbReference type="OrthoDB" id="9836096at2"/>
<evidence type="ECO:0000313" key="1">
    <source>
        <dbReference type="EMBL" id="OPH60298.1"/>
    </source>
</evidence>
<dbReference type="RefSeq" id="WP_079409758.1">
    <property type="nucleotide sequence ID" value="NZ_MBTG01000004.1"/>
</dbReference>
<dbReference type="AlphaFoldDB" id="A0A1V4HQX6"/>
<sequence length="124" mass="13832">MGINLQVGLVYEVKRYHYHVAGHTVGELEVLCFDQDTFGSQGKIPQTGEGLSSGRSFISEKDALDDITRVLEAKLSQDPFVQHSESLNNLHKKGASNEEIQAYYDNTFYNKGLNPPNRPFAGKD</sequence>